<feature type="region of interest" description="Disordered" evidence="6">
    <location>
        <begin position="107"/>
        <end position="174"/>
    </location>
</feature>
<sequence>MAGVNDQKARRVLTRNACMRCRALKAKCNGKRPSCQSCLAKGLNCVYDTADEDITKMQSLQTQLADMEKQLNSKTADLESCMALICRFQKATDGELDDLLAKFRAGENIEEPSDTRTSSEEPSSATFTKATPETRMPPTPESLEDVSDVQTTHQKRRRSGLTTPSVRFATPPERDLLERPSSAVWYPQKRQKSFSGTLGLTREPSITQLCPFGSYLSIMQWDSNLTGQFDACLQAGVSALSPAYRAKRESLLSTPAVEITSDGLLYQVSGLLAITSTDHRSRHFQTWPVLNWTRYNVLGALRTALAKSNGGNEIFAFVVAILTGWERMHGDPAAFQIHLSALQEMTIESGARRSPAPLRGSSLVASPSLPVAGRLADGFGHLRVLGLLPSNLLDLIARLTPTNLYEQEDMNEWRRVSILLAGLTPTGKPAVDALLNGELGLRVTECVRIATLMFLTLVLSATNNDHWTQPMLSAIEPTYAETYYLVAEDLVGTVYDEVLLWSLCIFYTIAGHFIERQATCFRRLLRTFTIPPEAESWQKLRSLMQRYLYHPQLDKRLQDIMEIEERKARDEMIYEIDDGIPV</sequence>
<reference evidence="8 9" key="1">
    <citation type="submission" date="2017-01" db="EMBL/GenBank/DDBJ databases">
        <title>The recent genome duplication of the halophilic yeast Hortaea werneckii: insights from long-read sequencing.</title>
        <authorList>
            <person name="Sinha S."/>
            <person name="Flibotte S."/>
            <person name="Neira M."/>
            <person name="Lenassi M."/>
            <person name="Gostincar C."/>
            <person name="Stajich J.E."/>
            <person name="Nislow C.E."/>
        </authorList>
    </citation>
    <scope>NUCLEOTIDE SEQUENCE [LARGE SCALE GENOMIC DNA]</scope>
    <source>
        <strain evidence="8 9">EXF-2000</strain>
    </source>
</reference>
<dbReference type="Proteomes" id="UP000194280">
    <property type="component" value="Unassembled WGS sequence"/>
</dbReference>
<dbReference type="VEuPathDB" id="FungiDB:BTJ68_05307"/>
<evidence type="ECO:0000256" key="1">
    <source>
        <dbReference type="ARBA" id="ARBA00004123"/>
    </source>
</evidence>
<evidence type="ECO:0000256" key="4">
    <source>
        <dbReference type="ARBA" id="ARBA00023242"/>
    </source>
</evidence>
<feature type="domain" description="Zn(2)-C6 fungal-type" evidence="7">
    <location>
        <begin position="17"/>
        <end position="47"/>
    </location>
</feature>
<dbReference type="Gene3D" id="4.10.240.10">
    <property type="entry name" value="Zn(2)-C6 fungal-type DNA-binding domain"/>
    <property type="match status" value="1"/>
</dbReference>
<dbReference type="InParanoid" id="A0A1Z5TFB7"/>
<name>A0A1Z5TFB7_HORWE</name>
<dbReference type="STRING" id="1157616.A0A1Z5TFB7"/>
<dbReference type="Pfam" id="PF00172">
    <property type="entry name" value="Zn_clus"/>
    <property type="match status" value="1"/>
</dbReference>
<dbReference type="SUPFAM" id="SSF57701">
    <property type="entry name" value="Zn2/Cys6 DNA-binding domain"/>
    <property type="match status" value="1"/>
</dbReference>
<feature type="compositionally biased region" description="Polar residues" evidence="6">
    <location>
        <begin position="120"/>
        <end position="131"/>
    </location>
</feature>
<keyword evidence="5" id="KW-0175">Coiled coil</keyword>
<dbReference type="InterPro" id="IPR001138">
    <property type="entry name" value="Zn2Cys6_DnaBD"/>
</dbReference>
<feature type="coiled-coil region" evidence="5">
    <location>
        <begin position="50"/>
        <end position="77"/>
    </location>
</feature>
<gene>
    <name evidence="8" type="ORF">BTJ68_05307</name>
</gene>
<dbReference type="InterPro" id="IPR036864">
    <property type="entry name" value="Zn2-C6_fun-type_DNA-bd_sf"/>
</dbReference>
<dbReference type="SMART" id="SM00066">
    <property type="entry name" value="GAL4"/>
    <property type="match status" value="1"/>
</dbReference>
<evidence type="ECO:0000313" key="8">
    <source>
        <dbReference type="EMBL" id="OTA34714.1"/>
    </source>
</evidence>
<protein>
    <recommendedName>
        <fullName evidence="7">Zn(2)-C6 fungal-type domain-containing protein</fullName>
    </recommendedName>
</protein>
<proteinExistence type="predicted"/>
<keyword evidence="4" id="KW-0539">Nucleus</keyword>
<dbReference type="PROSITE" id="PS50048">
    <property type="entry name" value="ZN2_CY6_FUNGAL_2"/>
    <property type="match status" value="1"/>
</dbReference>
<comment type="caution">
    <text evidence="8">The sequence shown here is derived from an EMBL/GenBank/DDBJ whole genome shotgun (WGS) entry which is preliminary data.</text>
</comment>
<dbReference type="GO" id="GO:0000981">
    <property type="term" value="F:DNA-binding transcription factor activity, RNA polymerase II-specific"/>
    <property type="evidence" value="ECO:0007669"/>
    <property type="project" value="InterPro"/>
</dbReference>
<feature type="compositionally biased region" description="Basic and acidic residues" evidence="6">
    <location>
        <begin position="107"/>
        <end position="119"/>
    </location>
</feature>
<dbReference type="PANTHER" id="PTHR46910:SF3">
    <property type="entry name" value="HALOTOLERANCE PROTEIN 9-RELATED"/>
    <property type="match status" value="1"/>
</dbReference>
<keyword evidence="9" id="KW-1185">Reference proteome</keyword>
<comment type="subcellular location">
    <subcellularLocation>
        <location evidence="1">Nucleus</location>
    </subcellularLocation>
</comment>
<dbReference type="OrthoDB" id="10261408at2759"/>
<accession>A0A1Z5TFB7</accession>
<dbReference type="GO" id="GO:0005634">
    <property type="term" value="C:nucleus"/>
    <property type="evidence" value="ECO:0007669"/>
    <property type="project" value="UniProtKB-SubCell"/>
</dbReference>
<evidence type="ECO:0000313" key="9">
    <source>
        <dbReference type="Proteomes" id="UP000194280"/>
    </source>
</evidence>
<evidence type="ECO:0000256" key="6">
    <source>
        <dbReference type="SAM" id="MobiDB-lite"/>
    </source>
</evidence>
<evidence type="ECO:0000256" key="2">
    <source>
        <dbReference type="ARBA" id="ARBA00022723"/>
    </source>
</evidence>
<evidence type="ECO:0000256" key="5">
    <source>
        <dbReference type="SAM" id="Coils"/>
    </source>
</evidence>
<dbReference type="AlphaFoldDB" id="A0A1Z5TFB7"/>
<evidence type="ECO:0000259" key="7">
    <source>
        <dbReference type="PROSITE" id="PS50048"/>
    </source>
</evidence>
<dbReference type="GO" id="GO:0008270">
    <property type="term" value="F:zinc ion binding"/>
    <property type="evidence" value="ECO:0007669"/>
    <property type="project" value="InterPro"/>
</dbReference>
<evidence type="ECO:0000256" key="3">
    <source>
        <dbReference type="ARBA" id="ARBA00023125"/>
    </source>
</evidence>
<dbReference type="EMBL" id="MUNK01000055">
    <property type="protein sequence ID" value="OTA34714.1"/>
    <property type="molecule type" value="Genomic_DNA"/>
</dbReference>
<organism evidence="8 9">
    <name type="scientific">Hortaea werneckii EXF-2000</name>
    <dbReference type="NCBI Taxonomy" id="1157616"/>
    <lineage>
        <taxon>Eukaryota</taxon>
        <taxon>Fungi</taxon>
        <taxon>Dikarya</taxon>
        <taxon>Ascomycota</taxon>
        <taxon>Pezizomycotina</taxon>
        <taxon>Dothideomycetes</taxon>
        <taxon>Dothideomycetidae</taxon>
        <taxon>Mycosphaerellales</taxon>
        <taxon>Teratosphaeriaceae</taxon>
        <taxon>Hortaea</taxon>
    </lineage>
</organism>
<keyword evidence="2" id="KW-0479">Metal-binding</keyword>
<dbReference type="PROSITE" id="PS00463">
    <property type="entry name" value="ZN2_CY6_FUNGAL_1"/>
    <property type="match status" value="1"/>
</dbReference>
<keyword evidence="3" id="KW-0238">DNA-binding</keyword>
<dbReference type="InterPro" id="IPR050987">
    <property type="entry name" value="AtrR-like"/>
</dbReference>
<dbReference type="CDD" id="cd00067">
    <property type="entry name" value="GAL4"/>
    <property type="match status" value="1"/>
</dbReference>
<dbReference type="PANTHER" id="PTHR46910">
    <property type="entry name" value="TRANSCRIPTION FACTOR PDR1"/>
    <property type="match status" value="1"/>
</dbReference>
<dbReference type="GO" id="GO:0003677">
    <property type="term" value="F:DNA binding"/>
    <property type="evidence" value="ECO:0007669"/>
    <property type="project" value="UniProtKB-KW"/>
</dbReference>